<dbReference type="Proteomes" id="UP000279833">
    <property type="component" value="Unassembled WGS sequence"/>
</dbReference>
<dbReference type="WBParaSite" id="SCUD_0000595901-mRNA-1">
    <property type="protein sequence ID" value="SCUD_0000595901-mRNA-1"/>
    <property type="gene ID" value="SCUD_0000595901"/>
</dbReference>
<accession>A0A183JTB9</accession>
<organism evidence="3">
    <name type="scientific">Schistosoma curassoni</name>
    <dbReference type="NCBI Taxonomy" id="6186"/>
    <lineage>
        <taxon>Eukaryota</taxon>
        <taxon>Metazoa</taxon>
        <taxon>Spiralia</taxon>
        <taxon>Lophotrochozoa</taxon>
        <taxon>Platyhelminthes</taxon>
        <taxon>Trematoda</taxon>
        <taxon>Digenea</taxon>
        <taxon>Strigeidida</taxon>
        <taxon>Schistosomatoidea</taxon>
        <taxon>Schistosomatidae</taxon>
        <taxon>Schistosoma</taxon>
    </lineage>
</organism>
<proteinExistence type="predicted"/>
<dbReference type="AlphaFoldDB" id="A0A183JTB9"/>
<protein>
    <submittedName>
        <fullName evidence="3">Glycos_transf_1 domain-containing protein</fullName>
    </submittedName>
</protein>
<name>A0A183JTB9_9TREM</name>
<evidence type="ECO:0000313" key="1">
    <source>
        <dbReference type="EMBL" id="VDO99659.1"/>
    </source>
</evidence>
<dbReference type="STRING" id="6186.A0A183JTB9"/>
<reference evidence="3" key="1">
    <citation type="submission" date="2016-06" db="UniProtKB">
        <authorList>
            <consortium name="WormBaseParasite"/>
        </authorList>
    </citation>
    <scope>IDENTIFICATION</scope>
</reference>
<dbReference type="Gene3D" id="3.40.50.2000">
    <property type="entry name" value="Glycogen Phosphorylase B"/>
    <property type="match status" value="1"/>
</dbReference>
<evidence type="ECO:0000313" key="3">
    <source>
        <dbReference type="WBParaSite" id="SCUD_0000595901-mRNA-1"/>
    </source>
</evidence>
<reference evidence="1 2" key="2">
    <citation type="submission" date="2018-11" db="EMBL/GenBank/DDBJ databases">
        <authorList>
            <consortium name="Pathogen Informatics"/>
        </authorList>
    </citation>
    <scope>NUCLEOTIDE SEQUENCE [LARGE SCALE GENOMIC DNA]</scope>
    <source>
        <strain evidence="1">Dakar</strain>
        <strain evidence="2">Dakar, Senegal</strain>
    </source>
</reference>
<gene>
    <name evidence="1" type="ORF">SCUD_LOCUS5959</name>
</gene>
<dbReference type="EMBL" id="UZAK01011215">
    <property type="protein sequence ID" value="VDO99659.1"/>
    <property type="molecule type" value="Genomic_DNA"/>
</dbReference>
<evidence type="ECO:0000313" key="2">
    <source>
        <dbReference type="Proteomes" id="UP000279833"/>
    </source>
</evidence>
<sequence length="38" mass="4210">MSLGVPVVVRENPGNCDLIKHRKNGLVFRTSKVSIKCN</sequence>
<keyword evidence="2" id="KW-1185">Reference proteome</keyword>